<gene>
    <name evidence="1" type="ORF">HHI36_021704</name>
</gene>
<evidence type="ECO:0000313" key="1">
    <source>
        <dbReference type="EMBL" id="KAL3271208.1"/>
    </source>
</evidence>
<evidence type="ECO:0000313" key="2">
    <source>
        <dbReference type="Proteomes" id="UP001516400"/>
    </source>
</evidence>
<dbReference type="AlphaFoldDB" id="A0ABD2MXN1"/>
<reference evidence="1 2" key="1">
    <citation type="journal article" date="2021" name="BMC Biol.">
        <title>Horizontally acquired antibacterial genes associated with adaptive radiation of ladybird beetles.</title>
        <authorList>
            <person name="Li H.S."/>
            <person name="Tang X.F."/>
            <person name="Huang Y.H."/>
            <person name="Xu Z.Y."/>
            <person name="Chen M.L."/>
            <person name="Du X.Y."/>
            <person name="Qiu B.Y."/>
            <person name="Chen P.T."/>
            <person name="Zhang W."/>
            <person name="Slipinski A."/>
            <person name="Escalona H.E."/>
            <person name="Waterhouse R.M."/>
            <person name="Zwick A."/>
            <person name="Pang H."/>
        </authorList>
    </citation>
    <scope>NUCLEOTIDE SEQUENCE [LARGE SCALE GENOMIC DNA]</scope>
    <source>
        <strain evidence="1">SYSU2018</strain>
    </source>
</reference>
<sequence>MSANQKNVWKDLRKLNILSKSKDSYDIPAELTDLNRMNRHFVESANIVGPPKEELIIYYLETQRLNVRSFSFRLCTEDDVRRAIGSVKTSASGRDDLYSHIILTVLYYGEFPVWCRYPKVYILGILTISGQLTSCLLC</sequence>
<accession>A0ABD2MXN1</accession>
<dbReference type="Proteomes" id="UP001516400">
    <property type="component" value="Unassembled WGS sequence"/>
</dbReference>
<keyword evidence="2" id="KW-1185">Reference proteome</keyword>
<organism evidence="1 2">
    <name type="scientific">Cryptolaemus montrouzieri</name>
    <dbReference type="NCBI Taxonomy" id="559131"/>
    <lineage>
        <taxon>Eukaryota</taxon>
        <taxon>Metazoa</taxon>
        <taxon>Ecdysozoa</taxon>
        <taxon>Arthropoda</taxon>
        <taxon>Hexapoda</taxon>
        <taxon>Insecta</taxon>
        <taxon>Pterygota</taxon>
        <taxon>Neoptera</taxon>
        <taxon>Endopterygota</taxon>
        <taxon>Coleoptera</taxon>
        <taxon>Polyphaga</taxon>
        <taxon>Cucujiformia</taxon>
        <taxon>Coccinelloidea</taxon>
        <taxon>Coccinellidae</taxon>
        <taxon>Scymninae</taxon>
        <taxon>Scymnini</taxon>
        <taxon>Cryptolaemus</taxon>
    </lineage>
</organism>
<proteinExistence type="predicted"/>
<dbReference type="EMBL" id="JABFTP020000042">
    <property type="protein sequence ID" value="KAL3271208.1"/>
    <property type="molecule type" value="Genomic_DNA"/>
</dbReference>
<protein>
    <submittedName>
        <fullName evidence="1">Uncharacterized protein</fullName>
    </submittedName>
</protein>
<name>A0ABD2MXN1_9CUCU</name>
<comment type="caution">
    <text evidence="1">The sequence shown here is derived from an EMBL/GenBank/DDBJ whole genome shotgun (WGS) entry which is preliminary data.</text>
</comment>